<protein>
    <submittedName>
        <fullName evidence="1">Transcriptional regulator</fullName>
    </submittedName>
</protein>
<dbReference type="GO" id="GO:0003677">
    <property type="term" value="F:DNA binding"/>
    <property type="evidence" value="ECO:0007669"/>
    <property type="project" value="InterPro"/>
</dbReference>
<comment type="caution">
    <text evidence="1">The sequence shown here is derived from an EMBL/GenBank/DDBJ whole genome shotgun (WGS) entry which is preliminary data.</text>
</comment>
<sequence length="133" mass="15132">MKDQKKRLKIILSQFKGNQTDFGLTIGKSKQTISGWLSGRFPIPEDAAITIEMVHGFKREWVLKGELPEKVSRSNSYLKSEAFGIDSSLLKKIASNQNLQELIEILSKLPKKDFEIVRKFLLGYVKEDSQSNS</sequence>
<dbReference type="RefSeq" id="WP_135570667.1">
    <property type="nucleotide sequence ID" value="NZ_RQGK01000021.1"/>
</dbReference>
<dbReference type="AlphaFoldDB" id="A0A6N4QZ26"/>
<gene>
    <name evidence="1" type="ORF">EHQ83_03820</name>
</gene>
<dbReference type="Gene3D" id="1.10.260.40">
    <property type="entry name" value="lambda repressor-like DNA-binding domains"/>
    <property type="match status" value="1"/>
</dbReference>
<proteinExistence type="predicted"/>
<organism evidence="1 2">
    <name type="scientific">Leptospira yasudae</name>
    <dbReference type="NCBI Taxonomy" id="2202201"/>
    <lineage>
        <taxon>Bacteria</taxon>
        <taxon>Pseudomonadati</taxon>
        <taxon>Spirochaetota</taxon>
        <taxon>Spirochaetia</taxon>
        <taxon>Leptospirales</taxon>
        <taxon>Leptospiraceae</taxon>
        <taxon>Leptospira</taxon>
    </lineage>
</organism>
<dbReference type="InterPro" id="IPR010982">
    <property type="entry name" value="Lambda_DNA-bd_dom_sf"/>
</dbReference>
<dbReference type="SUPFAM" id="SSF47413">
    <property type="entry name" value="lambda repressor-like DNA-binding domains"/>
    <property type="match status" value="1"/>
</dbReference>
<dbReference type="Proteomes" id="UP000297613">
    <property type="component" value="Unassembled WGS sequence"/>
</dbReference>
<dbReference type="EMBL" id="RQGM01000012">
    <property type="protein sequence ID" value="TGL88087.1"/>
    <property type="molecule type" value="Genomic_DNA"/>
</dbReference>
<evidence type="ECO:0000313" key="1">
    <source>
        <dbReference type="EMBL" id="TGL88087.1"/>
    </source>
</evidence>
<name>A0A6N4QZ26_9LEPT</name>
<evidence type="ECO:0000313" key="2">
    <source>
        <dbReference type="Proteomes" id="UP000297613"/>
    </source>
</evidence>
<accession>A0A6N4QZ26</accession>
<reference evidence="1 2" key="1">
    <citation type="journal article" date="2019" name="PLoS Negl. Trop. Dis.">
        <title>Revisiting the worldwide diversity of Leptospira species in the environment.</title>
        <authorList>
            <person name="Vincent A.T."/>
            <person name="Schiettekatte O."/>
            <person name="Bourhy P."/>
            <person name="Veyrier F.J."/>
            <person name="Picardeau M."/>
        </authorList>
    </citation>
    <scope>NUCLEOTIDE SEQUENCE [LARGE SCALE GENOMIC DNA]</scope>
    <source>
        <strain evidence="1 2">201702445</strain>
    </source>
</reference>